<evidence type="ECO:0000256" key="2">
    <source>
        <dbReference type="SAM" id="Phobius"/>
    </source>
</evidence>
<proteinExistence type="predicted"/>
<gene>
    <name evidence="3" type="ORF">ERS027661_04639</name>
</gene>
<dbReference type="AlphaFoldDB" id="A0A655AR46"/>
<keyword evidence="2" id="KW-1133">Transmembrane helix</keyword>
<feature type="transmembrane region" description="Helical" evidence="2">
    <location>
        <begin position="74"/>
        <end position="96"/>
    </location>
</feature>
<evidence type="ECO:0000313" key="3">
    <source>
        <dbReference type="EMBL" id="CKT67500.1"/>
    </source>
</evidence>
<organism evidence="3 4">
    <name type="scientific">Mycobacterium tuberculosis</name>
    <dbReference type="NCBI Taxonomy" id="1773"/>
    <lineage>
        <taxon>Bacteria</taxon>
        <taxon>Bacillati</taxon>
        <taxon>Actinomycetota</taxon>
        <taxon>Actinomycetes</taxon>
        <taxon>Mycobacteriales</taxon>
        <taxon>Mycobacteriaceae</taxon>
        <taxon>Mycobacterium</taxon>
        <taxon>Mycobacterium tuberculosis complex</taxon>
    </lineage>
</organism>
<dbReference type="Proteomes" id="UP000049023">
    <property type="component" value="Unassembled WGS sequence"/>
</dbReference>
<keyword evidence="2" id="KW-0812">Transmembrane</keyword>
<keyword evidence="2" id="KW-0472">Membrane</keyword>
<name>A0A655AR46_MYCTX</name>
<feature type="region of interest" description="Disordered" evidence="1">
    <location>
        <begin position="13"/>
        <end position="37"/>
    </location>
</feature>
<evidence type="ECO:0000313" key="4">
    <source>
        <dbReference type="Proteomes" id="UP000049023"/>
    </source>
</evidence>
<accession>A0A655AR46</accession>
<protein>
    <submittedName>
        <fullName evidence="3">Uncharacterized protein</fullName>
    </submittedName>
</protein>
<reference evidence="3 4" key="1">
    <citation type="submission" date="2015-03" db="EMBL/GenBank/DDBJ databases">
        <authorList>
            <consortium name="Pathogen Informatics"/>
        </authorList>
    </citation>
    <scope>NUCLEOTIDE SEQUENCE [LARGE SCALE GENOMIC DNA]</scope>
    <source>
        <strain evidence="3 4">Bir 187</strain>
    </source>
</reference>
<evidence type="ECO:0000256" key="1">
    <source>
        <dbReference type="SAM" id="MobiDB-lite"/>
    </source>
</evidence>
<sequence length="185" mass="17937">MAPAVVAGAAVDQAAGTDSRPTRVASPKLAPSPAGVTESANPAAAALAAPSAASMAPSAIATGAPLFRAFARNIAVGMAALTYQAAVLTALLMMFATNGVASRASMSAMIPLSPVESRTDVTGEASPLTALGRLLIRSATLTWLTAAVAAAEPTAADWAASPPGLVVCDGGLNGCSIPAAPEAAA</sequence>
<dbReference type="EMBL" id="CNFU01001700">
    <property type="protein sequence ID" value="CKT67500.1"/>
    <property type="molecule type" value="Genomic_DNA"/>
</dbReference>